<dbReference type="AlphaFoldDB" id="A0A6B3VSS4"/>
<feature type="transmembrane region" description="Helical" evidence="6">
    <location>
        <begin position="6"/>
        <end position="30"/>
    </location>
</feature>
<evidence type="ECO:0000313" key="8">
    <source>
        <dbReference type="EMBL" id="NEY80022.1"/>
    </source>
</evidence>
<proteinExistence type="inferred from homology"/>
<keyword evidence="5 6" id="KW-0472">Membrane</keyword>
<dbReference type="Proteomes" id="UP000472971">
    <property type="component" value="Unassembled WGS sequence"/>
</dbReference>
<evidence type="ECO:0000256" key="4">
    <source>
        <dbReference type="ARBA" id="ARBA00022989"/>
    </source>
</evidence>
<dbReference type="PANTHER" id="PTHR35791">
    <property type="entry name" value="UPF0754 MEMBRANE PROTEIN YHEB"/>
    <property type="match status" value="1"/>
</dbReference>
<dbReference type="InterPro" id="IPR016991">
    <property type="entry name" value="UCP032178"/>
</dbReference>
<gene>
    <name evidence="8" type="ORF">G4D64_00495</name>
    <name evidence="7" type="ORF">H1Z61_00495</name>
</gene>
<dbReference type="PANTHER" id="PTHR35791:SF1">
    <property type="entry name" value="UPF0754 MEMBRANE PROTEIN YHEB"/>
    <property type="match status" value="1"/>
</dbReference>
<keyword evidence="4 6" id="KW-1133">Transmembrane helix</keyword>
<dbReference type="RefSeq" id="WP_163238965.1">
    <property type="nucleotide sequence ID" value="NZ_CP082780.1"/>
</dbReference>
<feature type="transmembrane region" description="Helical" evidence="6">
    <location>
        <begin position="356"/>
        <end position="377"/>
    </location>
</feature>
<reference evidence="8 9" key="1">
    <citation type="submission" date="2020-02" db="EMBL/GenBank/DDBJ databases">
        <title>Bacillus aquiflavi sp. nov., isolated from yellow water of strong flavor Chinese baijiu in Yibin region of China.</title>
        <authorList>
            <person name="Xie J."/>
        </authorList>
    </citation>
    <scope>NUCLEOTIDE SEQUENCE [LARGE SCALE GENOMIC DNA]</scope>
    <source>
        <strain evidence="8 9">3H-10</strain>
    </source>
</reference>
<evidence type="ECO:0000256" key="6">
    <source>
        <dbReference type="SAM" id="Phobius"/>
    </source>
</evidence>
<dbReference type="Pfam" id="PF04286">
    <property type="entry name" value="DUF445"/>
    <property type="match status" value="1"/>
</dbReference>
<sequence length="378" mass="44022">MKIALTVLFMVIIGALIGGITNSLAIKMLFRPYKPIYIGKKRLPFTPGLIPKRREELAQQLGRMVVDHLLTPESIKKKFMHESFQQDMCKIVQTETERIFNSSLIVHQLFAKFGINDINGQANKQIKQFIEKEYENFMKTQRDLPLKTVLPEELLEKIDRNIERVSQQIIHKGVDYFLSDEGKWRIEKMIDDFIRERAGKLGGMLQMFVSNMSIADKVQPEIIKFLKNDGTEELLISLLSKEWDKLIENKVEEIEERVGKDRMISLLHNFSDKVIKVDDFLNRPLANVLAPYKNVIIHKIVPQFVRFLGDWLEESIERVMKKLHLADIVREQVESFSIERLEEMVLLISRREFKMITYLGALLGGMIGFIQGMIVLLF</sequence>
<dbReference type="PIRSF" id="PIRSF032178">
    <property type="entry name" value="UCP032178"/>
    <property type="match status" value="1"/>
</dbReference>
<evidence type="ECO:0000256" key="5">
    <source>
        <dbReference type="ARBA" id="ARBA00023136"/>
    </source>
</evidence>
<keyword evidence="9" id="KW-1185">Reference proteome</keyword>
<evidence type="ECO:0000313" key="7">
    <source>
        <dbReference type="EMBL" id="MBA4535646.1"/>
    </source>
</evidence>
<evidence type="ECO:0000256" key="3">
    <source>
        <dbReference type="ARBA" id="ARBA00022692"/>
    </source>
</evidence>
<accession>A0A6B3VSS4</accession>
<comment type="subcellular location">
    <subcellularLocation>
        <location evidence="1">Cell membrane</location>
    </subcellularLocation>
</comment>
<comment type="caution">
    <text evidence="8">The sequence shown here is derived from an EMBL/GenBank/DDBJ whole genome shotgun (WGS) entry which is preliminary data.</text>
</comment>
<evidence type="ECO:0000313" key="10">
    <source>
        <dbReference type="Proteomes" id="UP000570010"/>
    </source>
</evidence>
<organism evidence="8 9">
    <name type="scientific">Bacillus aquiflavi</name>
    <dbReference type="NCBI Taxonomy" id="2672567"/>
    <lineage>
        <taxon>Bacteria</taxon>
        <taxon>Bacillati</taxon>
        <taxon>Bacillota</taxon>
        <taxon>Bacilli</taxon>
        <taxon>Bacillales</taxon>
        <taxon>Bacillaceae</taxon>
        <taxon>Bacillus</taxon>
    </lineage>
</organism>
<evidence type="ECO:0000256" key="1">
    <source>
        <dbReference type="ARBA" id="ARBA00004236"/>
    </source>
</evidence>
<reference evidence="7 10" key="2">
    <citation type="submission" date="2020-07" db="EMBL/GenBank/DDBJ databases">
        <authorList>
            <person name="Feng H."/>
        </authorList>
    </citation>
    <scope>NUCLEOTIDE SEQUENCE [LARGE SCALE GENOMIC DNA]</scope>
    <source>
        <strain evidence="7">S-12</strain>
        <strain evidence="10">s-12</strain>
    </source>
</reference>
<comment type="similarity">
    <text evidence="2">Belongs to the UPF0754 family.</text>
</comment>
<protein>
    <submittedName>
        <fullName evidence="8">DUF445 domain-containing protein</fullName>
    </submittedName>
    <submittedName>
        <fullName evidence="7">DUF445 family protein</fullName>
    </submittedName>
</protein>
<dbReference type="GO" id="GO:0005886">
    <property type="term" value="C:plasma membrane"/>
    <property type="evidence" value="ECO:0007669"/>
    <property type="project" value="UniProtKB-SubCell"/>
</dbReference>
<dbReference type="EMBL" id="JACEIO010000001">
    <property type="protein sequence ID" value="MBA4535646.1"/>
    <property type="molecule type" value="Genomic_DNA"/>
</dbReference>
<dbReference type="EMBL" id="JAAIWN010000001">
    <property type="protein sequence ID" value="NEY80022.1"/>
    <property type="molecule type" value="Genomic_DNA"/>
</dbReference>
<dbReference type="InterPro" id="IPR007383">
    <property type="entry name" value="DUF445"/>
</dbReference>
<dbReference type="Proteomes" id="UP000570010">
    <property type="component" value="Unassembled WGS sequence"/>
</dbReference>
<name>A0A6B3VSS4_9BACI</name>
<keyword evidence="3 6" id="KW-0812">Transmembrane</keyword>
<evidence type="ECO:0000313" key="9">
    <source>
        <dbReference type="Proteomes" id="UP000472971"/>
    </source>
</evidence>
<evidence type="ECO:0000256" key="2">
    <source>
        <dbReference type="ARBA" id="ARBA00008053"/>
    </source>
</evidence>